<dbReference type="Proteomes" id="UP000176897">
    <property type="component" value="Unassembled WGS sequence"/>
</dbReference>
<dbReference type="Gene3D" id="3.30.2310.20">
    <property type="entry name" value="RelE-like"/>
    <property type="match status" value="1"/>
</dbReference>
<dbReference type="SUPFAM" id="SSF143011">
    <property type="entry name" value="RelE-like"/>
    <property type="match status" value="1"/>
</dbReference>
<sequence>MNIIRTDDFESSFLKLPLEIQRLYSTQAKRFRENWRDPRLHIKKVRGLAHVFSFRITRRYRVLFYFQNAETAIFFDVDHRKDVYE</sequence>
<proteinExistence type="predicted"/>
<organism evidence="1 2">
    <name type="scientific">Candidatus Uhrbacteria bacterium RIFCSPLOWO2_01_FULL_47_24</name>
    <dbReference type="NCBI Taxonomy" id="1802401"/>
    <lineage>
        <taxon>Bacteria</taxon>
        <taxon>Candidatus Uhriibacteriota</taxon>
    </lineage>
</organism>
<dbReference type="EMBL" id="MGEJ01000020">
    <property type="protein sequence ID" value="OGL79938.1"/>
    <property type="molecule type" value="Genomic_DNA"/>
</dbReference>
<comment type="caution">
    <text evidence="1">The sequence shown here is derived from an EMBL/GenBank/DDBJ whole genome shotgun (WGS) entry which is preliminary data.</text>
</comment>
<protein>
    <recommendedName>
        <fullName evidence="3">Type II toxin-antitoxin system RelE/ParE family toxin</fullName>
    </recommendedName>
</protein>
<reference evidence="1 2" key="1">
    <citation type="journal article" date="2016" name="Nat. Commun.">
        <title>Thousands of microbial genomes shed light on interconnected biogeochemical processes in an aquifer system.</title>
        <authorList>
            <person name="Anantharaman K."/>
            <person name="Brown C.T."/>
            <person name="Hug L.A."/>
            <person name="Sharon I."/>
            <person name="Castelle C.J."/>
            <person name="Probst A.J."/>
            <person name="Thomas B.C."/>
            <person name="Singh A."/>
            <person name="Wilkins M.J."/>
            <person name="Karaoz U."/>
            <person name="Brodie E.L."/>
            <person name="Williams K.H."/>
            <person name="Hubbard S.S."/>
            <person name="Banfield J.F."/>
        </authorList>
    </citation>
    <scope>NUCLEOTIDE SEQUENCE [LARGE SCALE GENOMIC DNA]</scope>
</reference>
<evidence type="ECO:0008006" key="3">
    <source>
        <dbReference type="Google" id="ProtNLM"/>
    </source>
</evidence>
<dbReference type="InterPro" id="IPR035093">
    <property type="entry name" value="RelE/ParE_toxin_dom_sf"/>
</dbReference>
<evidence type="ECO:0000313" key="2">
    <source>
        <dbReference type="Proteomes" id="UP000176897"/>
    </source>
</evidence>
<gene>
    <name evidence="1" type="ORF">A3B21_01425</name>
</gene>
<name>A0A1F7UQF6_9BACT</name>
<accession>A0A1F7UQF6</accession>
<dbReference type="AlphaFoldDB" id="A0A1F7UQF6"/>
<dbReference type="STRING" id="1802401.A3B21_01425"/>
<evidence type="ECO:0000313" key="1">
    <source>
        <dbReference type="EMBL" id="OGL79938.1"/>
    </source>
</evidence>